<sequence length="659" mass="74177">MPEASTVGEEKRELYHCGTLTYTKIGLVSLFIWLLWGDFCYTLMETVVPSIIPLTLKGLSCPNWIMGMIISTIPNFMSMTVAPYVSVKSDRCRTRWGRRIPFIAASMPFLTVSLFLLGWSREIAEWLRMTVPGLEAYAPATVAIGMIGIFMLIFQFFNQFLNTGFWALFNDVVPPTHLARFAGAFRMVGTAAGAFYNYFLFRYAESHSHEIFAGSAILYTVGFLLLLSMVKEGKYPPLDESQTRKVSRWQATREFFRESFHERLYQLIFASGGVLAFAGVAWGFQVFFLLEMKMDLEQIGKYNAILAVAAFIATYFAAIFVDRWHPLRVYTYVVIFSLTGPMMNWVWLFIDLPGRIFFWLSLAAQLLYAFMNALSAACAMPMQMRLFPHSRYGQFGAAQGMIRSACTIAAGMVVGGFYDLIQVIFANCWHGGGIAAGAGYCYRFYFVWSSLASLINFVLIAWAYRRWNQLGGDAHFHPPASWNKEGYEKVAVVATTGYQSKWLNIALLMMDGVMFGSLLLVAVMLAPLAWHGMYGAVRWFLIAVLPLSLVVAVIWFRMVRGIRRDVGRAKAGELPVNGIPHHGMMMVFGSKFLLTIGLVIAQFLVAVRLENELYVVLFALGNIVTNFLLLFCTWFVLKMEKGYATKIDAASLVAAAPEQ</sequence>
<feature type="transmembrane region" description="Helical" evidence="6">
    <location>
        <begin position="401"/>
        <end position="425"/>
    </location>
</feature>
<feature type="transmembrane region" description="Helical" evidence="6">
    <location>
        <begin position="592"/>
        <end position="609"/>
    </location>
</feature>
<feature type="transmembrane region" description="Helical" evidence="6">
    <location>
        <begin position="64"/>
        <end position="87"/>
    </location>
</feature>
<evidence type="ECO:0000256" key="3">
    <source>
        <dbReference type="ARBA" id="ARBA00022692"/>
    </source>
</evidence>
<feature type="transmembrane region" description="Helical" evidence="6">
    <location>
        <begin position="505"/>
        <end position="530"/>
    </location>
</feature>
<dbReference type="PANTHER" id="PTHR19432:SF35">
    <property type="entry name" value="SOLUTE CARRIER FAMILY 45 MEMBER 3 ISOFORM X1"/>
    <property type="match status" value="1"/>
</dbReference>
<feature type="transmembrane region" description="Helical" evidence="6">
    <location>
        <begin position="137"/>
        <end position="157"/>
    </location>
</feature>
<evidence type="ECO:0000256" key="1">
    <source>
        <dbReference type="ARBA" id="ARBA00004141"/>
    </source>
</evidence>
<evidence type="ECO:0000256" key="2">
    <source>
        <dbReference type="ARBA" id="ARBA00022448"/>
    </source>
</evidence>
<reference evidence="7 8" key="1">
    <citation type="submission" date="2018-04" db="EMBL/GenBank/DDBJ databases">
        <title>Genomic Encyclopedia of Type Strains, Phase IV (KMG-IV): sequencing the most valuable type-strain genomes for metagenomic binning, comparative biology and taxonomic classification.</title>
        <authorList>
            <person name="Goeker M."/>
        </authorList>
    </citation>
    <scope>NUCLEOTIDE SEQUENCE [LARGE SCALE GENOMIC DNA]</scope>
    <source>
        <strain evidence="7 8">DSM 14823</strain>
    </source>
</reference>
<dbReference type="Gene3D" id="1.20.1250.20">
    <property type="entry name" value="MFS general substrate transporter like domains"/>
    <property type="match status" value="1"/>
</dbReference>
<keyword evidence="2" id="KW-0813">Transport</keyword>
<gene>
    <name evidence="7" type="ORF">C8D82_14022</name>
</gene>
<protein>
    <submittedName>
        <fullName evidence="7">MFS transporter</fullName>
    </submittedName>
</protein>
<feature type="transmembrane region" description="Helical" evidence="6">
    <location>
        <begin position="211"/>
        <end position="230"/>
    </location>
</feature>
<dbReference type="GO" id="GO:0016020">
    <property type="term" value="C:membrane"/>
    <property type="evidence" value="ECO:0007669"/>
    <property type="project" value="UniProtKB-SubCell"/>
</dbReference>
<dbReference type="PANTHER" id="PTHR19432">
    <property type="entry name" value="SUGAR TRANSPORTER"/>
    <property type="match status" value="1"/>
</dbReference>
<feature type="transmembrane region" description="Helical" evidence="6">
    <location>
        <begin position="356"/>
        <end position="380"/>
    </location>
</feature>
<dbReference type="RefSeq" id="WP_116885677.1">
    <property type="nucleotide sequence ID" value="NZ_CABMMC010000023.1"/>
</dbReference>
<accession>A0A2U1AGV0</accession>
<keyword evidence="4 6" id="KW-1133">Transmembrane helix</keyword>
<evidence type="ECO:0000256" key="6">
    <source>
        <dbReference type="SAM" id="Phobius"/>
    </source>
</evidence>
<evidence type="ECO:0000313" key="8">
    <source>
        <dbReference type="Proteomes" id="UP000245959"/>
    </source>
</evidence>
<feature type="transmembrane region" description="Helical" evidence="6">
    <location>
        <begin position="536"/>
        <end position="556"/>
    </location>
</feature>
<dbReference type="GeneID" id="78296945"/>
<dbReference type="OrthoDB" id="7584869at2"/>
<keyword evidence="3 6" id="KW-0812">Transmembrane</keyword>
<dbReference type="AlphaFoldDB" id="A0A2U1AGV0"/>
<evidence type="ECO:0000256" key="5">
    <source>
        <dbReference type="ARBA" id="ARBA00023136"/>
    </source>
</evidence>
<keyword evidence="8" id="KW-1185">Reference proteome</keyword>
<feature type="transmembrane region" description="Helical" evidence="6">
    <location>
        <begin position="302"/>
        <end position="322"/>
    </location>
</feature>
<evidence type="ECO:0000313" key="7">
    <source>
        <dbReference type="EMBL" id="PVY35615.1"/>
    </source>
</evidence>
<dbReference type="Proteomes" id="UP000245959">
    <property type="component" value="Unassembled WGS sequence"/>
</dbReference>
<name>A0A2U1AGV0_9BACT</name>
<feature type="transmembrane region" description="Helical" evidence="6">
    <location>
        <begin position="615"/>
        <end position="637"/>
    </location>
</feature>
<keyword evidence="5 6" id="KW-0472">Membrane</keyword>
<dbReference type="GO" id="GO:0008506">
    <property type="term" value="F:sucrose:proton symporter activity"/>
    <property type="evidence" value="ECO:0007669"/>
    <property type="project" value="TreeGrafter"/>
</dbReference>
<dbReference type="EMBL" id="QEKH01000040">
    <property type="protein sequence ID" value="PVY35615.1"/>
    <property type="molecule type" value="Genomic_DNA"/>
</dbReference>
<feature type="transmembrane region" description="Helical" evidence="6">
    <location>
        <begin position="21"/>
        <end position="44"/>
    </location>
</feature>
<dbReference type="CDD" id="cd06174">
    <property type="entry name" value="MFS"/>
    <property type="match status" value="1"/>
</dbReference>
<feature type="transmembrane region" description="Helical" evidence="6">
    <location>
        <begin position="99"/>
        <end position="117"/>
    </location>
</feature>
<dbReference type="SUPFAM" id="SSF103473">
    <property type="entry name" value="MFS general substrate transporter"/>
    <property type="match status" value="1"/>
</dbReference>
<feature type="transmembrane region" description="Helical" evidence="6">
    <location>
        <begin position="445"/>
        <end position="464"/>
    </location>
</feature>
<organism evidence="7 8">
    <name type="scientific">Victivallis vadensis</name>
    <dbReference type="NCBI Taxonomy" id="172901"/>
    <lineage>
        <taxon>Bacteria</taxon>
        <taxon>Pseudomonadati</taxon>
        <taxon>Lentisphaerota</taxon>
        <taxon>Lentisphaeria</taxon>
        <taxon>Victivallales</taxon>
        <taxon>Victivallaceae</taxon>
        <taxon>Victivallis</taxon>
    </lineage>
</organism>
<comment type="subcellular location">
    <subcellularLocation>
        <location evidence="1">Membrane</location>
        <topology evidence="1">Multi-pass membrane protein</topology>
    </subcellularLocation>
</comment>
<dbReference type="Pfam" id="PF13347">
    <property type="entry name" value="MFS_2"/>
    <property type="match status" value="1"/>
</dbReference>
<feature type="transmembrane region" description="Helical" evidence="6">
    <location>
        <begin position="267"/>
        <end position="290"/>
    </location>
</feature>
<comment type="caution">
    <text evidence="7">The sequence shown here is derived from an EMBL/GenBank/DDBJ whole genome shotgun (WGS) entry which is preliminary data.</text>
</comment>
<proteinExistence type="predicted"/>
<feature type="transmembrane region" description="Helical" evidence="6">
    <location>
        <begin position="329"/>
        <end position="350"/>
    </location>
</feature>
<feature type="transmembrane region" description="Helical" evidence="6">
    <location>
        <begin position="178"/>
        <end position="199"/>
    </location>
</feature>
<dbReference type="InterPro" id="IPR036259">
    <property type="entry name" value="MFS_trans_sf"/>
</dbReference>
<evidence type="ECO:0000256" key="4">
    <source>
        <dbReference type="ARBA" id="ARBA00022989"/>
    </source>
</evidence>